<name>A0A5J5AW79_9ASTE</name>
<reference evidence="3 4" key="1">
    <citation type="submission" date="2019-09" db="EMBL/GenBank/DDBJ databases">
        <title>A chromosome-level genome assembly of the Chinese tupelo Nyssa sinensis.</title>
        <authorList>
            <person name="Yang X."/>
            <person name="Kang M."/>
            <person name="Yang Y."/>
            <person name="Xiong H."/>
            <person name="Wang M."/>
            <person name="Zhang Z."/>
            <person name="Wang Z."/>
            <person name="Wu H."/>
            <person name="Ma T."/>
            <person name="Liu J."/>
            <person name="Xi Z."/>
        </authorList>
    </citation>
    <scope>NUCLEOTIDE SEQUENCE [LARGE SCALE GENOMIC DNA]</scope>
    <source>
        <strain evidence="3">J267</strain>
        <tissue evidence="3">Leaf</tissue>
    </source>
</reference>
<dbReference type="GO" id="GO:0006402">
    <property type="term" value="P:mRNA catabolic process"/>
    <property type="evidence" value="ECO:0007669"/>
    <property type="project" value="TreeGrafter"/>
</dbReference>
<dbReference type="InterPro" id="IPR039740">
    <property type="entry name" value="CNOT10"/>
</dbReference>
<dbReference type="GO" id="GO:0017148">
    <property type="term" value="P:negative regulation of translation"/>
    <property type="evidence" value="ECO:0007669"/>
    <property type="project" value="TreeGrafter"/>
</dbReference>
<evidence type="ECO:0000256" key="1">
    <source>
        <dbReference type="ARBA" id="ARBA00010080"/>
    </source>
</evidence>
<evidence type="ECO:0008006" key="5">
    <source>
        <dbReference type="Google" id="ProtNLM"/>
    </source>
</evidence>
<dbReference type="AlphaFoldDB" id="A0A5J5AW79"/>
<dbReference type="PANTHER" id="PTHR12979:SF5">
    <property type="entry name" value="CCR4-NOT TRANSCRIPTION COMPLEX SUBUNIT 10"/>
    <property type="match status" value="1"/>
</dbReference>
<dbReference type="PANTHER" id="PTHR12979">
    <property type="entry name" value="CCR4-NOT TRANSCRIPTION COMPLEX SUBUNIT 10"/>
    <property type="match status" value="1"/>
</dbReference>
<accession>A0A5J5AW79</accession>
<feature type="compositionally biased region" description="Polar residues" evidence="2">
    <location>
        <begin position="535"/>
        <end position="557"/>
    </location>
</feature>
<dbReference type="SUPFAM" id="SSF48452">
    <property type="entry name" value="TPR-like"/>
    <property type="match status" value="1"/>
</dbReference>
<dbReference type="Proteomes" id="UP000325577">
    <property type="component" value="Linkage Group LG17"/>
</dbReference>
<comment type="similarity">
    <text evidence="1">Belongs to the CNOT10 family.</text>
</comment>
<evidence type="ECO:0000313" key="4">
    <source>
        <dbReference type="Proteomes" id="UP000325577"/>
    </source>
</evidence>
<dbReference type="Gene3D" id="1.25.40.10">
    <property type="entry name" value="Tetratricopeptide repeat domain"/>
    <property type="match status" value="1"/>
</dbReference>
<dbReference type="InterPro" id="IPR011990">
    <property type="entry name" value="TPR-like_helical_dom_sf"/>
</dbReference>
<keyword evidence="4" id="KW-1185">Reference proteome</keyword>
<feature type="region of interest" description="Disordered" evidence="2">
    <location>
        <begin position="514"/>
        <end position="559"/>
    </location>
</feature>
<dbReference type="EMBL" id="CM018040">
    <property type="protein sequence ID" value="KAA8535153.1"/>
    <property type="molecule type" value="Genomic_DNA"/>
</dbReference>
<gene>
    <name evidence="3" type="ORF">F0562_030156</name>
</gene>
<dbReference type="GO" id="GO:0030014">
    <property type="term" value="C:CCR4-NOT complex"/>
    <property type="evidence" value="ECO:0007669"/>
    <property type="project" value="InterPro"/>
</dbReference>
<sequence>MDSRDLSSSSLMAANRDASSVDDDGVLSVNAGLAKEAGLLFQSGKFVECIDELNQLLQKKEGDPKILHNIAITEYFRDGCSDPKKFLEVLNNVKKRSEELAHASGEHVEAISNAGNKAILGSKGTNSMANQFSVANSSPIVYIDEFDTSVTLLNIAIIWFHLHEYSKALSILEPLYQKIEPIDEATALHICLLFLDVALASRNPWKFADVINYVEKAYCVGNLISQGDNGSSAQQQSSNLVAKSSSLPSNSSAADAFNLDSAASENSSENPLSRALSEDTLEYETFISTLDNSGHSLARLSGLQSSNDFSRIPADQSISTNDLRLKLHLYKVRLLLLTRNVKAAKREVKMAMNIARGKDSSMALLLKSQLEYARGNYRKAIKLLMASSNRTDMVLAARCFHKASLIFYDRPLLWLRIAECCLLAREKGLLKSSVAPSNGSEVKVHVIGKGKWRQLVLEDGISRNGQVDLVGRDDWFLGDDGQPSLSMSLARQCLFNALHLLNCSELKHTKSGLPCSSTLEENESREAESSKNENYKSVSSGESKASTLTAGSGQINANGDVKEQKAGNSQNAILQSSILDYEDICRRENQMIEQALLADLAYVELELENPLNALSTARSLLKLRECSRIYIFLGNVYAAESLCLLDQPKEAAEHLYTYLSGGNNVKIPYSKEDCEQWRVENPVDSEESNGGSATAKSSSLDESQGVVFLQPEEARGTLYANLAVMSALQGDLEQAQQFVMHALSTIPDSPEAIVTAIYVDLMLGKTQAALAKLKECSHIRFLPGSLKLNSPC</sequence>
<proteinExistence type="inferred from homology"/>
<evidence type="ECO:0000313" key="3">
    <source>
        <dbReference type="EMBL" id="KAA8535153.1"/>
    </source>
</evidence>
<evidence type="ECO:0000256" key="2">
    <source>
        <dbReference type="SAM" id="MobiDB-lite"/>
    </source>
</evidence>
<organism evidence="3 4">
    <name type="scientific">Nyssa sinensis</name>
    <dbReference type="NCBI Taxonomy" id="561372"/>
    <lineage>
        <taxon>Eukaryota</taxon>
        <taxon>Viridiplantae</taxon>
        <taxon>Streptophyta</taxon>
        <taxon>Embryophyta</taxon>
        <taxon>Tracheophyta</taxon>
        <taxon>Spermatophyta</taxon>
        <taxon>Magnoliopsida</taxon>
        <taxon>eudicotyledons</taxon>
        <taxon>Gunneridae</taxon>
        <taxon>Pentapetalae</taxon>
        <taxon>asterids</taxon>
        <taxon>Cornales</taxon>
        <taxon>Nyssaceae</taxon>
        <taxon>Nyssa</taxon>
    </lineage>
</organism>
<dbReference type="OrthoDB" id="25157at2759"/>
<protein>
    <recommendedName>
        <fullName evidence="5">CCR4-NOT transcription complex subunit 10</fullName>
    </recommendedName>
</protein>
<feature type="compositionally biased region" description="Basic and acidic residues" evidence="2">
    <location>
        <begin position="522"/>
        <end position="534"/>
    </location>
</feature>